<comment type="caution">
    <text evidence="1">The sequence shown here is derived from an EMBL/GenBank/DDBJ whole genome shotgun (WGS) entry which is preliminary data.</text>
</comment>
<gene>
    <name evidence="1" type="ORF">Sradi_4119100</name>
</gene>
<accession>A0AAW2P114</accession>
<evidence type="ECO:0000313" key="1">
    <source>
        <dbReference type="EMBL" id="KAL0349699.1"/>
    </source>
</evidence>
<reference evidence="1" key="1">
    <citation type="submission" date="2020-06" db="EMBL/GenBank/DDBJ databases">
        <authorList>
            <person name="Li T."/>
            <person name="Hu X."/>
            <person name="Zhang T."/>
            <person name="Song X."/>
            <person name="Zhang H."/>
            <person name="Dai N."/>
            <person name="Sheng W."/>
            <person name="Hou X."/>
            <person name="Wei L."/>
        </authorList>
    </citation>
    <scope>NUCLEOTIDE SEQUENCE</scope>
    <source>
        <strain evidence="1">G02</strain>
        <tissue evidence="1">Leaf</tissue>
    </source>
</reference>
<proteinExistence type="predicted"/>
<reference evidence="1" key="2">
    <citation type="journal article" date="2024" name="Plant">
        <title>Genomic evolution and insights into agronomic trait innovations of Sesamum species.</title>
        <authorList>
            <person name="Miao H."/>
            <person name="Wang L."/>
            <person name="Qu L."/>
            <person name="Liu H."/>
            <person name="Sun Y."/>
            <person name="Le M."/>
            <person name="Wang Q."/>
            <person name="Wei S."/>
            <person name="Zheng Y."/>
            <person name="Lin W."/>
            <person name="Duan Y."/>
            <person name="Cao H."/>
            <person name="Xiong S."/>
            <person name="Wang X."/>
            <person name="Wei L."/>
            <person name="Li C."/>
            <person name="Ma Q."/>
            <person name="Ju M."/>
            <person name="Zhao R."/>
            <person name="Li G."/>
            <person name="Mu C."/>
            <person name="Tian Q."/>
            <person name="Mei H."/>
            <person name="Zhang T."/>
            <person name="Gao T."/>
            <person name="Zhang H."/>
        </authorList>
    </citation>
    <scope>NUCLEOTIDE SEQUENCE</scope>
    <source>
        <strain evidence="1">G02</strain>
    </source>
</reference>
<sequence length="136" mass="16000">MSLNVYWAMAFILPKGVIRAVEKRMRHFLWKGNSAVGYPKVAWSEVCRPMEEGGLGIRDILALNKALMSRHLWKVIRNQSSIWVQWITHTYLKHKSVWTVDVKGGSWGWRKLFAYDQHFFPTLNLRLVMGNFFYLA</sequence>
<dbReference type="PANTHER" id="PTHR33116:SF78">
    <property type="entry name" value="OS12G0587133 PROTEIN"/>
    <property type="match status" value="1"/>
</dbReference>
<protein>
    <submittedName>
        <fullName evidence="1">Uncharacterized protein</fullName>
    </submittedName>
</protein>
<name>A0AAW2P114_SESRA</name>
<organism evidence="1">
    <name type="scientific">Sesamum radiatum</name>
    <name type="common">Black benniseed</name>
    <dbReference type="NCBI Taxonomy" id="300843"/>
    <lineage>
        <taxon>Eukaryota</taxon>
        <taxon>Viridiplantae</taxon>
        <taxon>Streptophyta</taxon>
        <taxon>Embryophyta</taxon>
        <taxon>Tracheophyta</taxon>
        <taxon>Spermatophyta</taxon>
        <taxon>Magnoliopsida</taxon>
        <taxon>eudicotyledons</taxon>
        <taxon>Gunneridae</taxon>
        <taxon>Pentapetalae</taxon>
        <taxon>asterids</taxon>
        <taxon>lamiids</taxon>
        <taxon>Lamiales</taxon>
        <taxon>Pedaliaceae</taxon>
        <taxon>Sesamum</taxon>
    </lineage>
</organism>
<dbReference type="AlphaFoldDB" id="A0AAW2P114"/>
<dbReference type="EMBL" id="JACGWJ010000018">
    <property type="protein sequence ID" value="KAL0349699.1"/>
    <property type="molecule type" value="Genomic_DNA"/>
</dbReference>
<dbReference type="PANTHER" id="PTHR33116">
    <property type="entry name" value="REVERSE TRANSCRIPTASE ZINC-BINDING DOMAIN-CONTAINING PROTEIN-RELATED-RELATED"/>
    <property type="match status" value="1"/>
</dbReference>